<protein>
    <recommendedName>
        <fullName evidence="5">Oxidoreductase</fullName>
    </recommendedName>
</protein>
<dbReference type="InterPro" id="IPR050463">
    <property type="entry name" value="Gfo/Idh/MocA_oxidrdct_glycsds"/>
</dbReference>
<dbReference type="SUPFAM" id="SSF51735">
    <property type="entry name" value="NAD(P)-binding Rossmann-fold domains"/>
    <property type="match status" value="1"/>
</dbReference>
<evidence type="ECO:0000313" key="4">
    <source>
        <dbReference type="EMBL" id="AGT45844.1"/>
    </source>
</evidence>
<feature type="domain" description="Gfo/Idh/MocA-like oxidoreductase N-terminal" evidence="2">
    <location>
        <begin position="14"/>
        <end position="148"/>
    </location>
</feature>
<dbReference type="InterPro" id="IPR036291">
    <property type="entry name" value="NAD(P)-bd_dom_sf"/>
</dbReference>
<evidence type="ECO:0000259" key="3">
    <source>
        <dbReference type="Pfam" id="PF22725"/>
    </source>
</evidence>
<reference evidence="4" key="1">
    <citation type="submission" date="2013-03" db="EMBL/GenBank/DDBJ databases">
        <authorList>
            <person name="Tan H."/>
            <person name="Mooij M.J."/>
            <person name="Barret M."/>
            <person name="O'Gara F."/>
        </authorList>
    </citation>
    <scope>NUCLEOTIDE SEQUENCE</scope>
</reference>
<dbReference type="InterPro" id="IPR000683">
    <property type="entry name" value="Gfo/Idh/MocA-like_OxRdtase_N"/>
</dbReference>
<accession>A0A067XR91</accession>
<name>A0A067XR91_9BACT</name>
<sequence length="407" mass="45486">MTFNLSNAGLNLSALVVGGGMITEEVVLPTVLQQKRLGKIASVTVVSRRASTIQRLQKIFPNQLQGFPDPATNDSEASQPDGFREAIKKLPHPGIVIVATPDHLHTPVILTAIEAGHHVVVEKPLCLKVAEAHQIAQAANDKAVYVLTDYHKRHDPAIRGAKYKFGQGELGEMLHGHAWIEERREIPLKYFASWCDKSSPFEYIGVHYVDAYYFITGLKPRRVAAFGQKKLLPKHGKDAFDAVQAVVEWDDGSVLWVQTAWVCSEHNSALTNQGLQLLGTEGEYWADHKARNCHFVTQKRGYEDYNPNFFKTFDSWDPSETIDVAGYGYLSIVQGIDDVLHLCRETAGLAESEAFRKRQELLEWWEPKRALPGQALVGTAVNEAVRLSLANNNQYVGFDARMFPQVL</sequence>
<keyword evidence="1" id="KW-0560">Oxidoreductase</keyword>
<evidence type="ECO:0008006" key="5">
    <source>
        <dbReference type="Google" id="ProtNLM"/>
    </source>
</evidence>
<dbReference type="SUPFAM" id="SSF55347">
    <property type="entry name" value="Glyceraldehyde-3-phosphate dehydrogenase-like, C-terminal domain"/>
    <property type="match status" value="1"/>
</dbReference>
<dbReference type="AlphaFoldDB" id="A0A067XR91"/>
<gene>
    <name evidence="4" type="ORF">PPT_M2_36</name>
</gene>
<dbReference type="Gene3D" id="3.40.50.720">
    <property type="entry name" value="NAD(P)-binding Rossmann-like Domain"/>
    <property type="match status" value="1"/>
</dbReference>
<dbReference type="GO" id="GO:0016491">
    <property type="term" value="F:oxidoreductase activity"/>
    <property type="evidence" value="ECO:0007669"/>
    <property type="project" value="UniProtKB-KW"/>
</dbReference>
<dbReference type="InterPro" id="IPR055170">
    <property type="entry name" value="GFO_IDH_MocA-like_dom"/>
</dbReference>
<evidence type="ECO:0000259" key="2">
    <source>
        <dbReference type="Pfam" id="PF01408"/>
    </source>
</evidence>
<dbReference type="Pfam" id="PF22725">
    <property type="entry name" value="GFO_IDH_MocA_C3"/>
    <property type="match status" value="1"/>
</dbReference>
<evidence type="ECO:0000256" key="1">
    <source>
        <dbReference type="ARBA" id="ARBA00023002"/>
    </source>
</evidence>
<dbReference type="EMBL" id="KC770996">
    <property type="protein sequence ID" value="AGT45844.1"/>
    <property type="molecule type" value="Genomic_DNA"/>
</dbReference>
<dbReference type="Gene3D" id="3.30.360.10">
    <property type="entry name" value="Dihydrodipicolinate Reductase, domain 2"/>
    <property type="match status" value="1"/>
</dbReference>
<dbReference type="PANTHER" id="PTHR43818">
    <property type="entry name" value="BCDNA.GH03377"/>
    <property type="match status" value="1"/>
</dbReference>
<proteinExistence type="predicted"/>
<dbReference type="GO" id="GO:0000166">
    <property type="term" value="F:nucleotide binding"/>
    <property type="evidence" value="ECO:0007669"/>
    <property type="project" value="InterPro"/>
</dbReference>
<feature type="domain" description="GFO/IDH/MocA-like oxidoreductase" evidence="3">
    <location>
        <begin position="166"/>
        <end position="283"/>
    </location>
</feature>
<organism evidence="4">
    <name type="scientific">uncultured marine bacterium PPT_M2</name>
    <dbReference type="NCBI Taxonomy" id="1381397"/>
    <lineage>
        <taxon>Bacteria</taxon>
        <taxon>environmental samples</taxon>
    </lineage>
</organism>
<dbReference type="PANTHER" id="PTHR43818:SF11">
    <property type="entry name" value="BCDNA.GH03377"/>
    <property type="match status" value="1"/>
</dbReference>
<dbReference type="Pfam" id="PF01408">
    <property type="entry name" value="GFO_IDH_MocA"/>
    <property type="match status" value="1"/>
</dbReference>